<proteinExistence type="predicted"/>
<reference evidence="1 2" key="1">
    <citation type="submission" date="2024-04" db="EMBL/GenBank/DDBJ databases">
        <title>draft genome sequnece of Paenibacillus filicis.</title>
        <authorList>
            <person name="Kim D.-U."/>
        </authorList>
    </citation>
    <scope>NUCLEOTIDE SEQUENCE [LARGE SCALE GENOMIC DNA]</scope>
    <source>
        <strain evidence="1 2">KACC14197</strain>
    </source>
</reference>
<sequence>MLEPQRPVYRAYVGYEQMSLEEKARGLVGQPVGLAMANGQGVSGIICGVQGGEVYVLQYLYARQFATFHYPLRDIRDLYPYPSCQPAAAYGSGQS</sequence>
<dbReference type="Proteomes" id="UP001469365">
    <property type="component" value="Unassembled WGS sequence"/>
</dbReference>
<protein>
    <submittedName>
        <fullName evidence="1">Uncharacterized protein</fullName>
    </submittedName>
</protein>
<comment type="caution">
    <text evidence="1">The sequence shown here is derived from an EMBL/GenBank/DDBJ whole genome shotgun (WGS) entry which is preliminary data.</text>
</comment>
<accession>A0ABU9DNE6</accession>
<name>A0ABU9DNE6_9BACL</name>
<evidence type="ECO:0000313" key="1">
    <source>
        <dbReference type="EMBL" id="MEK8130390.1"/>
    </source>
</evidence>
<dbReference type="RefSeq" id="WP_341417524.1">
    <property type="nucleotide sequence ID" value="NZ_JBBPCC010000014.1"/>
</dbReference>
<dbReference type="EMBL" id="JBBPCC010000014">
    <property type="protein sequence ID" value="MEK8130390.1"/>
    <property type="molecule type" value="Genomic_DNA"/>
</dbReference>
<gene>
    <name evidence="1" type="ORF">WMW72_21005</name>
</gene>
<evidence type="ECO:0000313" key="2">
    <source>
        <dbReference type="Proteomes" id="UP001469365"/>
    </source>
</evidence>
<organism evidence="1 2">
    <name type="scientific">Paenibacillus filicis</name>
    <dbReference type="NCBI Taxonomy" id="669464"/>
    <lineage>
        <taxon>Bacteria</taxon>
        <taxon>Bacillati</taxon>
        <taxon>Bacillota</taxon>
        <taxon>Bacilli</taxon>
        <taxon>Bacillales</taxon>
        <taxon>Paenibacillaceae</taxon>
        <taxon>Paenibacillus</taxon>
    </lineage>
</organism>
<keyword evidence="2" id="KW-1185">Reference proteome</keyword>